<dbReference type="SUPFAM" id="SSF50677">
    <property type="entry name" value="ValRS/IleRS/LeuRS editing domain"/>
    <property type="match status" value="1"/>
</dbReference>
<evidence type="ECO:0000313" key="20">
    <source>
        <dbReference type="Proteomes" id="UP000179281"/>
    </source>
</evidence>
<proteinExistence type="inferred from homology"/>
<dbReference type="SUPFAM" id="SSF52374">
    <property type="entry name" value="Nucleotidylyl transferase"/>
    <property type="match status" value="1"/>
</dbReference>
<dbReference type="InterPro" id="IPR013155">
    <property type="entry name" value="M/V/L/I-tRNA-synth_anticd-bd"/>
</dbReference>
<comment type="similarity">
    <text evidence="3 15">Belongs to the class-I aminoacyl-tRNA synthetase family. IleS type 2 subfamily.</text>
</comment>
<reference evidence="19 20" key="1">
    <citation type="journal article" date="2016" name="Nat. Commun.">
        <title>Thousands of microbial genomes shed light on interconnected biogeochemical processes in an aquifer system.</title>
        <authorList>
            <person name="Anantharaman K."/>
            <person name="Brown C.T."/>
            <person name="Hug L.A."/>
            <person name="Sharon I."/>
            <person name="Castelle C.J."/>
            <person name="Probst A.J."/>
            <person name="Thomas B.C."/>
            <person name="Singh A."/>
            <person name="Wilkins M.J."/>
            <person name="Karaoz U."/>
            <person name="Brodie E.L."/>
            <person name="Williams K.H."/>
            <person name="Hubbard S.S."/>
            <person name="Banfield J.F."/>
        </authorList>
    </citation>
    <scope>NUCLEOTIDE SEQUENCE [LARGE SCALE GENOMIC DNA]</scope>
</reference>
<evidence type="ECO:0000256" key="15">
    <source>
        <dbReference type="HAMAP-Rule" id="MF_02003"/>
    </source>
</evidence>
<dbReference type="Gene3D" id="3.40.50.620">
    <property type="entry name" value="HUPs"/>
    <property type="match status" value="3"/>
</dbReference>
<evidence type="ECO:0000256" key="7">
    <source>
        <dbReference type="ARBA" id="ARBA00022723"/>
    </source>
</evidence>
<feature type="short sequence motif" description="'HIGH' region" evidence="15">
    <location>
        <begin position="47"/>
        <end position="57"/>
    </location>
</feature>
<accession>A0A1G2CK72</accession>
<dbReference type="CDD" id="cd07067">
    <property type="entry name" value="HP_PGM_like"/>
    <property type="match status" value="1"/>
</dbReference>
<dbReference type="Gene3D" id="3.40.50.1240">
    <property type="entry name" value="Phosphoglycerate mutase-like"/>
    <property type="match status" value="1"/>
</dbReference>
<dbReference type="InterPro" id="IPR014729">
    <property type="entry name" value="Rossmann-like_a/b/a_fold"/>
</dbReference>
<dbReference type="Gene3D" id="1.10.730.10">
    <property type="entry name" value="Isoleucyl-tRNA Synthetase, Domain 1"/>
    <property type="match status" value="1"/>
</dbReference>
<dbReference type="SUPFAM" id="SSF47323">
    <property type="entry name" value="Anticodon-binding domain of a subclass of class I aminoacyl-tRNA synthetases"/>
    <property type="match status" value="1"/>
</dbReference>
<name>A0A1G2CK72_9BACT</name>
<evidence type="ECO:0000259" key="18">
    <source>
        <dbReference type="Pfam" id="PF08264"/>
    </source>
</evidence>
<keyword evidence="11 15" id="KW-0648">Protein biosynthesis</keyword>
<dbReference type="STRING" id="1798653.A3G64_00095"/>
<keyword evidence="10 15" id="KW-0067">ATP-binding</keyword>
<dbReference type="GO" id="GO:0000049">
    <property type="term" value="F:tRNA binding"/>
    <property type="evidence" value="ECO:0007669"/>
    <property type="project" value="InterPro"/>
</dbReference>
<dbReference type="InterPro" id="IPR033709">
    <property type="entry name" value="Anticodon_Ile_ABEc"/>
</dbReference>
<evidence type="ECO:0000313" key="19">
    <source>
        <dbReference type="EMBL" id="OGZ01657.1"/>
    </source>
</evidence>
<keyword evidence="8 15" id="KW-0547">Nucleotide-binding</keyword>
<feature type="domain" description="Methionyl/Valyl/Leucyl/Isoleucyl-tRNA synthetase anticodon-binding" evidence="18">
    <location>
        <begin position="874"/>
        <end position="1020"/>
    </location>
</feature>
<comment type="subunit">
    <text evidence="4 15">Monomer.</text>
</comment>
<evidence type="ECO:0000256" key="5">
    <source>
        <dbReference type="ARBA" id="ARBA00022490"/>
    </source>
</evidence>
<organism evidence="19 20">
    <name type="scientific">Candidatus Liptonbacteria bacterium RIFCSPLOWO2_12_FULL_60_15</name>
    <dbReference type="NCBI Taxonomy" id="1798653"/>
    <lineage>
        <taxon>Bacteria</taxon>
        <taxon>Candidatus Liptoniibacteriota</taxon>
    </lineage>
</organism>
<dbReference type="InterPro" id="IPR009008">
    <property type="entry name" value="Val/Leu/Ile-tRNA-synth_edit"/>
</dbReference>
<evidence type="ECO:0000256" key="13">
    <source>
        <dbReference type="ARBA" id="ARBA00025217"/>
    </source>
</evidence>
<comment type="catalytic activity">
    <reaction evidence="14 15">
        <text>tRNA(Ile) + L-isoleucine + ATP = L-isoleucyl-tRNA(Ile) + AMP + diphosphate</text>
        <dbReference type="Rhea" id="RHEA:11060"/>
        <dbReference type="Rhea" id="RHEA-COMP:9666"/>
        <dbReference type="Rhea" id="RHEA-COMP:9695"/>
        <dbReference type="ChEBI" id="CHEBI:30616"/>
        <dbReference type="ChEBI" id="CHEBI:33019"/>
        <dbReference type="ChEBI" id="CHEBI:58045"/>
        <dbReference type="ChEBI" id="CHEBI:78442"/>
        <dbReference type="ChEBI" id="CHEBI:78528"/>
        <dbReference type="ChEBI" id="CHEBI:456215"/>
        <dbReference type="EC" id="6.1.1.5"/>
    </reaction>
</comment>
<comment type="function">
    <text evidence="13 15">Catalyzes the attachment of isoleucine to tRNA(Ile). As IleRS can inadvertently accommodate and process structurally similar amino acids such as valine, to avoid such errors it has two additional distinct tRNA(Ile)-dependent editing activities. One activity is designated as 'pretransfer' editing and involves the hydrolysis of activated Val-AMP. The other activity is designated 'posttransfer' editing and involves deacylation of mischarged Val-tRNA(Ile).</text>
</comment>
<dbReference type="PRINTS" id="PR00984">
    <property type="entry name" value="TRNASYNTHILE"/>
</dbReference>
<dbReference type="InterPro" id="IPR002300">
    <property type="entry name" value="aa-tRNA-synth_Ia"/>
</dbReference>
<evidence type="ECO:0000256" key="12">
    <source>
        <dbReference type="ARBA" id="ARBA00023146"/>
    </source>
</evidence>
<dbReference type="Pfam" id="PF19302">
    <property type="entry name" value="DUF5915"/>
    <property type="match status" value="1"/>
</dbReference>
<keyword evidence="5 15" id="KW-0963">Cytoplasm</keyword>
<comment type="subcellular location">
    <subcellularLocation>
        <location evidence="2 15">Cytoplasm</location>
    </subcellularLocation>
</comment>
<evidence type="ECO:0000256" key="4">
    <source>
        <dbReference type="ARBA" id="ARBA00011245"/>
    </source>
</evidence>
<feature type="binding site" evidence="16">
    <location>
        <position position="551"/>
    </location>
    <ligand>
        <name>substrate</name>
    </ligand>
</feature>
<sequence length="1157" mass="132457">MLKGQKQFSLPEIEERVLRLWRERDIFRRSVDQRKGKKPFRFFEGPPTANGRPGIHHVVSRVFKDIVIRYKAMQGHYAPRRAGWDTHGLPVEIGVEKELGLKNKQEIEKFGIAPFNERAKESVWKYRDEWQRFTDRIGFWLDLEHPYVTYENSYIESLWWVFARIAKRGLLKKFYKVVPFCPRCQTPLSSHELGQPGVYKKTPDPSVFVKFPVKGEKGAYLLVWTTTPWTLPANVAVAVDPALTYTKYKVGKEYYWSHNVPPFLEHQGADIAEKLSGKKLVGLKYKPLYPLKKKTNLKMLHEVIAADFVETAEGSGLVHIAPAFGEDDLRVIQALNRDISAEDIPLTIDDRGRVAAGLPGAGKFIKEADKDILEDLKVRGLLYHAGTIEHDYPFCWRCSTPLIYFARYSWFVLMSGLRDDLLKANKGVNWVPRHIKEGRFGEWLREVKDWAISRDRYWGTPLPIWECGLCAHTLVVSALKDLDTHAERKNSFVLLRHTEAEHNVKELIASGPEKGARISHLTEKGKKDAARVAVRLKKKGIGVIYASPYKRTRETAEIVAKATGAKVVVDERLRELDCGIFNWRAIPDHKKFFASPLEEFVKTPPGGENLTDAKKRIFEFVRDINTKHNKEKILIVGHGDPLWMLEAAMRNATNEEALELSYIATGEVRPVSLHNWPYNAEGRLDIHRPYADGIVLRCPRCAKGEMRRVREVADVWFDSGGMPFAQWHYPFENKTLIEHGTMFPADYICEGLDQTRGWFYTLLAVSVLLKKGAPYRNVISHGLVLDKNGQKMSKSKGNVVDPWEMIQKYGADVMRWFFYTVNPAGEAKRFDEAELGKKLRQFLMMLYNSFVFYDTYGKKNAPAGTATGITHLLDRWILARLQATVETVTNELERYDVGLAAREIEIFVDDLSRWYIRRSRRRFQRPEAKDHEAASWVLGHVLRELSKLMAPFTPFFAEALYQSLSAKGNKDSVHLEDWPKADRTRTDKELLRKMEEARRLSSGGLAARAAQNLKVRQPLRRFTVGSAVLTDTDKEFLRIVAEEVNVKEVKIKNKDASFAELDTVIDAELRREGLLRELARMVQDLRQDAGYAPGERIHVVLDLPDGLRAQVGDLDALKGEVSAKDVLLGKGQVKLGRMDAEISTKLEEWPLWIGVKK</sequence>
<evidence type="ECO:0000256" key="11">
    <source>
        <dbReference type="ARBA" id="ARBA00022917"/>
    </source>
</evidence>
<feature type="domain" description="Aminoacyl-tRNA synthetase class Ia" evidence="17">
    <location>
        <begin position="694"/>
        <end position="824"/>
    </location>
</feature>
<gene>
    <name evidence="15" type="primary">ileS</name>
    <name evidence="19" type="ORF">A3G64_00095</name>
</gene>
<evidence type="ECO:0000256" key="6">
    <source>
        <dbReference type="ARBA" id="ARBA00022598"/>
    </source>
</evidence>
<feature type="binding site" evidence="16">
    <location>
        <begin position="496"/>
        <end position="503"/>
    </location>
    <ligand>
        <name>substrate</name>
    </ligand>
</feature>
<dbReference type="Gene3D" id="3.90.740.10">
    <property type="entry name" value="Valyl/Leucyl/Isoleucyl-tRNA synthetase, editing domain"/>
    <property type="match status" value="1"/>
</dbReference>
<dbReference type="CDD" id="cd07961">
    <property type="entry name" value="Anticodon_Ia_Ile_ABEc"/>
    <property type="match status" value="1"/>
</dbReference>
<dbReference type="GO" id="GO:0008270">
    <property type="term" value="F:zinc ion binding"/>
    <property type="evidence" value="ECO:0007669"/>
    <property type="project" value="UniProtKB-UniRule"/>
</dbReference>
<dbReference type="HAMAP" id="MF_02003">
    <property type="entry name" value="Ile_tRNA_synth_type2"/>
    <property type="match status" value="1"/>
</dbReference>
<keyword evidence="9 15" id="KW-0862">Zinc</keyword>
<dbReference type="InterPro" id="IPR002301">
    <property type="entry name" value="Ile-tRNA-ligase"/>
</dbReference>
<comment type="cofactor">
    <cofactor evidence="1 15">
        <name>Zn(2+)</name>
        <dbReference type="ChEBI" id="CHEBI:29105"/>
    </cofactor>
</comment>
<evidence type="ECO:0000256" key="3">
    <source>
        <dbReference type="ARBA" id="ARBA00007078"/>
    </source>
</evidence>
<comment type="domain">
    <text evidence="15">IleRS has two distinct active sites: one for aminoacylation and one for editing. The misactivated valine is translocated from the active site to the editing site, which sterically excludes the correctly activated isoleucine. The single editing site contains two valyl binding pockets, one specific for each substrate (Val-AMP or Val-tRNA(Ile)).</text>
</comment>
<dbReference type="EMBL" id="MHLD01000041">
    <property type="protein sequence ID" value="OGZ01657.1"/>
    <property type="molecule type" value="Genomic_DNA"/>
</dbReference>
<keyword evidence="6 15" id="KW-0436">Ligase</keyword>
<dbReference type="Pfam" id="PF00133">
    <property type="entry name" value="tRNA-synt_1"/>
    <property type="match status" value="2"/>
</dbReference>
<dbReference type="EC" id="6.1.1.5" evidence="15"/>
<protein>
    <recommendedName>
        <fullName evidence="15">Isoleucine--tRNA ligase</fullName>
        <ecNumber evidence="15">6.1.1.5</ecNumber>
    </recommendedName>
    <alternativeName>
        <fullName evidence="15">Isoleucyl-tRNA synthetase</fullName>
        <shortName evidence="15">IleRS</shortName>
    </alternativeName>
</protein>
<feature type="short sequence motif" description="'KMSKS' region" evidence="15">
    <location>
        <begin position="791"/>
        <end position="795"/>
    </location>
</feature>
<evidence type="ECO:0000256" key="10">
    <source>
        <dbReference type="ARBA" id="ARBA00022840"/>
    </source>
</evidence>
<dbReference type="Pfam" id="PF08264">
    <property type="entry name" value="Anticodon_1"/>
    <property type="match status" value="1"/>
</dbReference>
<keyword evidence="12 15" id="KW-0030">Aminoacyl-tRNA synthetase</keyword>
<dbReference type="FunFam" id="3.40.50.620:FF:000063">
    <property type="entry name" value="Isoleucine--tRNA ligase"/>
    <property type="match status" value="1"/>
</dbReference>
<feature type="domain" description="Aminoacyl-tRNA synthetase class Ia" evidence="17">
    <location>
        <begin position="17"/>
        <end position="483"/>
    </location>
</feature>
<evidence type="ECO:0000256" key="9">
    <source>
        <dbReference type="ARBA" id="ARBA00022833"/>
    </source>
</evidence>
<evidence type="ECO:0000256" key="8">
    <source>
        <dbReference type="ARBA" id="ARBA00022741"/>
    </source>
</evidence>
<dbReference type="InterPro" id="IPR023586">
    <property type="entry name" value="Ile-tRNA-ligase_type2"/>
</dbReference>
<evidence type="ECO:0000259" key="17">
    <source>
        <dbReference type="Pfam" id="PF00133"/>
    </source>
</evidence>
<comment type="caution">
    <text evidence="19">The sequence shown here is derived from an EMBL/GenBank/DDBJ whole genome shotgun (WGS) entry which is preliminary data.</text>
</comment>
<feature type="binding site" evidence="15">
    <location>
        <position position="794"/>
    </location>
    <ligand>
        <name>ATP</name>
        <dbReference type="ChEBI" id="CHEBI:30616"/>
    </ligand>
</feature>
<dbReference type="PANTHER" id="PTHR42780:SF1">
    <property type="entry name" value="ISOLEUCINE--TRNA LIGASE, CYTOPLASMIC"/>
    <property type="match status" value="1"/>
</dbReference>
<dbReference type="GO" id="GO:0004822">
    <property type="term" value="F:isoleucine-tRNA ligase activity"/>
    <property type="evidence" value="ECO:0007669"/>
    <property type="project" value="UniProtKB-UniRule"/>
</dbReference>
<dbReference type="GO" id="GO:0006428">
    <property type="term" value="P:isoleucyl-tRNA aminoacylation"/>
    <property type="evidence" value="ECO:0007669"/>
    <property type="project" value="UniProtKB-UniRule"/>
</dbReference>
<evidence type="ECO:0000256" key="2">
    <source>
        <dbReference type="ARBA" id="ARBA00004496"/>
    </source>
</evidence>
<dbReference type="InterPro" id="IPR013078">
    <property type="entry name" value="His_Pase_superF_clade-1"/>
</dbReference>
<dbReference type="PANTHER" id="PTHR42780">
    <property type="entry name" value="SOLEUCYL-TRNA SYNTHETASE"/>
    <property type="match status" value="1"/>
</dbReference>
<evidence type="ECO:0000256" key="1">
    <source>
        <dbReference type="ARBA" id="ARBA00001947"/>
    </source>
</evidence>
<dbReference type="GO" id="GO:0002161">
    <property type="term" value="F:aminoacyl-tRNA deacylase activity"/>
    <property type="evidence" value="ECO:0007669"/>
    <property type="project" value="InterPro"/>
</dbReference>
<dbReference type="Proteomes" id="UP000179281">
    <property type="component" value="Unassembled WGS sequence"/>
</dbReference>
<dbReference type="SMART" id="SM00855">
    <property type="entry name" value="PGAM"/>
    <property type="match status" value="1"/>
</dbReference>
<dbReference type="SUPFAM" id="SSF53254">
    <property type="entry name" value="Phosphoglycerate mutase-like"/>
    <property type="match status" value="1"/>
</dbReference>
<dbReference type="InterPro" id="IPR029033">
    <property type="entry name" value="His_PPase_superfam"/>
</dbReference>
<evidence type="ECO:0000256" key="14">
    <source>
        <dbReference type="ARBA" id="ARBA00048359"/>
    </source>
</evidence>
<dbReference type="GO" id="GO:0005524">
    <property type="term" value="F:ATP binding"/>
    <property type="evidence" value="ECO:0007669"/>
    <property type="project" value="UniProtKB-UniRule"/>
</dbReference>
<dbReference type="AlphaFoldDB" id="A0A1G2CK72"/>
<dbReference type="InterPro" id="IPR009080">
    <property type="entry name" value="tRNAsynth_Ia_anticodon-bd"/>
</dbReference>
<keyword evidence="7 15" id="KW-0479">Metal-binding</keyword>
<dbReference type="GO" id="GO:0005737">
    <property type="term" value="C:cytoplasm"/>
    <property type="evidence" value="ECO:0007669"/>
    <property type="project" value="UniProtKB-SubCell"/>
</dbReference>
<evidence type="ECO:0000256" key="16">
    <source>
        <dbReference type="PIRSR" id="PIRSR613078-2"/>
    </source>
</evidence>
<dbReference type="Pfam" id="PF00300">
    <property type="entry name" value="His_Phos_1"/>
    <property type="match status" value="1"/>
</dbReference>